<gene>
    <name evidence="2" type="ORF">METZ01_LOCUS39242</name>
</gene>
<dbReference type="Gene3D" id="1.25.40.180">
    <property type="match status" value="1"/>
</dbReference>
<dbReference type="InterPro" id="IPR016024">
    <property type="entry name" value="ARM-type_fold"/>
</dbReference>
<proteinExistence type="predicted"/>
<dbReference type="AlphaFoldDB" id="A0A381R697"/>
<protein>
    <recommendedName>
        <fullName evidence="1">MIF4G domain-containing protein</fullName>
    </recommendedName>
</protein>
<evidence type="ECO:0000259" key="1">
    <source>
        <dbReference type="SMART" id="SM00543"/>
    </source>
</evidence>
<dbReference type="InterPro" id="IPR003890">
    <property type="entry name" value="MIF4G-like_typ-3"/>
</dbReference>
<sequence>MSKFRKQQQQQKVKTYDVNYFYNQRHSGRKTYIPQNALNVLNIRTKINLNVNKKRLEKLKTFNKAELEKKINGNLNKLSKDNIKPITTIIKAILEEKKDVLLDYTVKNLLNKAISQPTFCDLYAEVYQNFHSNESKTLFDKIFKDLINLLENKYEMGMLDKNYDLFCKNVQDKTRFIGLFNFITSLYHINIVDRTTLGYYIDYLFNKLESEDTDTEKYIECLCKFLTKINDKKVFEEKLEVLKRLKGEKERISARYRFMIMDLLDLYKKM</sequence>
<dbReference type="SMART" id="SM00543">
    <property type="entry name" value="MIF4G"/>
    <property type="match status" value="1"/>
</dbReference>
<dbReference type="GO" id="GO:0003723">
    <property type="term" value="F:RNA binding"/>
    <property type="evidence" value="ECO:0007669"/>
    <property type="project" value="InterPro"/>
</dbReference>
<reference evidence="2" key="1">
    <citation type="submission" date="2018-05" db="EMBL/GenBank/DDBJ databases">
        <authorList>
            <person name="Lanie J.A."/>
            <person name="Ng W.-L."/>
            <person name="Kazmierczak K.M."/>
            <person name="Andrzejewski T.M."/>
            <person name="Davidsen T.M."/>
            <person name="Wayne K.J."/>
            <person name="Tettelin H."/>
            <person name="Glass J.I."/>
            <person name="Rusch D."/>
            <person name="Podicherti R."/>
            <person name="Tsui H.-C.T."/>
            <person name="Winkler M.E."/>
        </authorList>
    </citation>
    <scope>NUCLEOTIDE SEQUENCE</scope>
</reference>
<feature type="domain" description="MIF4G" evidence="1">
    <location>
        <begin position="68"/>
        <end position="270"/>
    </location>
</feature>
<organism evidence="2">
    <name type="scientific">marine metagenome</name>
    <dbReference type="NCBI Taxonomy" id="408172"/>
    <lineage>
        <taxon>unclassified sequences</taxon>
        <taxon>metagenomes</taxon>
        <taxon>ecological metagenomes</taxon>
    </lineage>
</organism>
<dbReference type="EMBL" id="UINC01001679">
    <property type="protein sequence ID" value="SUZ86388.1"/>
    <property type="molecule type" value="Genomic_DNA"/>
</dbReference>
<evidence type="ECO:0000313" key="2">
    <source>
        <dbReference type="EMBL" id="SUZ86388.1"/>
    </source>
</evidence>
<dbReference type="Pfam" id="PF02854">
    <property type="entry name" value="MIF4G"/>
    <property type="match status" value="1"/>
</dbReference>
<dbReference type="SUPFAM" id="SSF48371">
    <property type="entry name" value="ARM repeat"/>
    <property type="match status" value="1"/>
</dbReference>
<name>A0A381R697_9ZZZZ</name>
<accession>A0A381R697</accession>